<feature type="transmembrane region" description="Helical" evidence="9">
    <location>
        <begin position="435"/>
        <end position="454"/>
    </location>
</feature>
<sequence>MSENQENSERKPTIVEVIILLVLFLAIAFSFTGIFDLSIQLALFIALFLVIILGLRLGYQYNDLQEALKNGIFNGLEAVLILIAVGALIGTWIAGGIVPSIIYYGLEFIHPSIFLLATVILCAITSLATGTSWGTAGTAGIAMVGVGEGLGIPLPMVVGAVLSGAYFGDKLSPLSDSTVLTASITKVNIVEHIKSLLYVSVPALIISGTAFTIAGFTYTANNVDLSRVDSIMTAIDGIFNINWIMLMPALAVILLLAMKKPAVPTIAFGALLGAVWAAVFQNMDFISALNTAYDGFSLQSGNEFMDELLNRGGITGMVGSVMVIILGLGFGGLLNYIGALQVLVESFTNFIKNTGRLSVSTLMTGFLSNIFGCAMYVSLILTPKIMEKNYDRLKVDRRILSRNTEVGGTLTSGMVPWSDNGIFMAAMFGVPVLQYLPYMWLNFAAIILVIIYGYTNKFIWYTEQDSESTQTT</sequence>
<dbReference type="PANTHER" id="PTHR33451">
    <property type="entry name" value="MALATE-2H(+)/NA(+)-LACTATE ANTIPORTER"/>
    <property type="match status" value="1"/>
</dbReference>
<dbReference type="InterPro" id="IPR004770">
    <property type="entry name" value="Na/H_antiport_NhaC"/>
</dbReference>
<evidence type="ECO:0000259" key="10">
    <source>
        <dbReference type="Pfam" id="PF03553"/>
    </source>
</evidence>
<reference evidence="11 12" key="1">
    <citation type="submission" date="2016-10" db="EMBL/GenBank/DDBJ databases">
        <authorList>
            <person name="de Groot N.N."/>
        </authorList>
    </citation>
    <scope>NUCLEOTIDE SEQUENCE [LARGE SCALE GENOMIC DNA]</scope>
    <source>
        <strain evidence="11 12">CGMCC 1.3702</strain>
    </source>
</reference>
<keyword evidence="5 9" id="KW-0812">Transmembrane</keyword>
<evidence type="ECO:0000256" key="2">
    <source>
        <dbReference type="ARBA" id="ARBA00022448"/>
    </source>
</evidence>
<evidence type="ECO:0000256" key="6">
    <source>
        <dbReference type="ARBA" id="ARBA00022989"/>
    </source>
</evidence>
<gene>
    <name evidence="11" type="ORF">SAMN04488072_10785</name>
</gene>
<feature type="domain" description="Na+/H+ antiporter NhaC-like C-terminal" evidence="10">
    <location>
        <begin position="164"/>
        <end position="456"/>
    </location>
</feature>
<dbReference type="EMBL" id="FOJW01000007">
    <property type="protein sequence ID" value="SFB11359.1"/>
    <property type="molecule type" value="Genomic_DNA"/>
</dbReference>
<dbReference type="NCBIfam" id="TIGR00931">
    <property type="entry name" value="antiport_nhaC"/>
    <property type="match status" value="1"/>
</dbReference>
<evidence type="ECO:0000256" key="8">
    <source>
        <dbReference type="ARBA" id="ARBA00038435"/>
    </source>
</evidence>
<name>A0A1I0YDA5_9BACI</name>
<evidence type="ECO:0000256" key="1">
    <source>
        <dbReference type="ARBA" id="ARBA00004651"/>
    </source>
</evidence>
<keyword evidence="6 9" id="KW-1133">Transmembrane helix</keyword>
<keyword evidence="12" id="KW-1185">Reference proteome</keyword>
<comment type="similarity">
    <text evidence="8">Belongs to the NhaC Na(+)/H(+) (TC 2.A.35) antiporter family.</text>
</comment>
<protein>
    <submittedName>
        <fullName evidence="11">Malate + proton/lactate + sodium antiporter, NhaC family (TC 2.A.35.1.2)</fullName>
    </submittedName>
</protein>
<dbReference type="GO" id="GO:0015297">
    <property type="term" value="F:antiporter activity"/>
    <property type="evidence" value="ECO:0007669"/>
    <property type="project" value="UniProtKB-KW"/>
</dbReference>
<keyword evidence="3" id="KW-0050">Antiport</keyword>
<feature type="transmembrane region" description="Helical" evidence="9">
    <location>
        <begin position="79"/>
        <end position="106"/>
    </location>
</feature>
<proteinExistence type="inferred from homology"/>
<evidence type="ECO:0000256" key="9">
    <source>
        <dbReference type="SAM" id="Phobius"/>
    </source>
</evidence>
<keyword evidence="7 9" id="KW-0472">Membrane</keyword>
<evidence type="ECO:0000313" key="12">
    <source>
        <dbReference type="Proteomes" id="UP000198642"/>
    </source>
</evidence>
<keyword evidence="2" id="KW-0813">Transport</keyword>
<comment type="subcellular location">
    <subcellularLocation>
        <location evidence="1">Cell membrane</location>
        <topology evidence="1">Multi-pass membrane protein</topology>
    </subcellularLocation>
</comment>
<evidence type="ECO:0000256" key="7">
    <source>
        <dbReference type="ARBA" id="ARBA00023136"/>
    </source>
</evidence>
<feature type="transmembrane region" description="Helical" evidence="9">
    <location>
        <begin position="196"/>
        <end position="218"/>
    </location>
</feature>
<dbReference type="InterPro" id="IPR018461">
    <property type="entry name" value="Na/H_Antiport_NhaC-like_C"/>
</dbReference>
<dbReference type="AlphaFoldDB" id="A0A1I0YDA5"/>
<dbReference type="PANTHER" id="PTHR33451:SF3">
    <property type="entry name" value="MALATE-2H(+)_NA(+)-LACTATE ANTIPORTER"/>
    <property type="match status" value="1"/>
</dbReference>
<dbReference type="Proteomes" id="UP000198642">
    <property type="component" value="Unassembled WGS sequence"/>
</dbReference>
<feature type="transmembrane region" description="Helical" evidence="9">
    <location>
        <begin position="313"/>
        <end position="337"/>
    </location>
</feature>
<organism evidence="11 12">
    <name type="scientific">Lentibacillus halodurans</name>
    <dbReference type="NCBI Taxonomy" id="237679"/>
    <lineage>
        <taxon>Bacteria</taxon>
        <taxon>Bacillati</taxon>
        <taxon>Bacillota</taxon>
        <taxon>Bacilli</taxon>
        <taxon>Bacillales</taxon>
        <taxon>Bacillaceae</taxon>
        <taxon>Lentibacillus</taxon>
    </lineage>
</organism>
<evidence type="ECO:0000256" key="4">
    <source>
        <dbReference type="ARBA" id="ARBA00022475"/>
    </source>
</evidence>
<dbReference type="Pfam" id="PF03553">
    <property type="entry name" value="Na_H_antiporter"/>
    <property type="match status" value="1"/>
</dbReference>
<feature type="transmembrane region" description="Helical" evidence="9">
    <location>
        <begin position="12"/>
        <end position="34"/>
    </location>
</feature>
<dbReference type="GO" id="GO:0005886">
    <property type="term" value="C:plasma membrane"/>
    <property type="evidence" value="ECO:0007669"/>
    <property type="project" value="UniProtKB-SubCell"/>
</dbReference>
<evidence type="ECO:0000256" key="5">
    <source>
        <dbReference type="ARBA" id="ARBA00022692"/>
    </source>
</evidence>
<evidence type="ECO:0000313" key="11">
    <source>
        <dbReference type="EMBL" id="SFB11359.1"/>
    </source>
</evidence>
<feature type="transmembrane region" description="Helical" evidence="9">
    <location>
        <begin position="41"/>
        <end position="59"/>
    </location>
</feature>
<dbReference type="InterPro" id="IPR052180">
    <property type="entry name" value="NhaC_Na-H+_Antiporter"/>
</dbReference>
<feature type="transmembrane region" description="Helical" evidence="9">
    <location>
        <begin position="113"/>
        <end position="133"/>
    </location>
</feature>
<accession>A0A1I0YDA5</accession>
<keyword evidence="4" id="KW-1003">Cell membrane</keyword>
<feature type="transmembrane region" description="Helical" evidence="9">
    <location>
        <begin position="357"/>
        <end position="381"/>
    </location>
</feature>
<evidence type="ECO:0000256" key="3">
    <source>
        <dbReference type="ARBA" id="ARBA00022449"/>
    </source>
</evidence>
<feature type="transmembrane region" description="Helical" evidence="9">
    <location>
        <begin position="238"/>
        <end position="258"/>
    </location>
</feature>